<organism evidence="1 2">
    <name type="scientific">Solanum commersonii</name>
    <name type="common">Commerson's wild potato</name>
    <name type="synonym">Commerson's nightshade</name>
    <dbReference type="NCBI Taxonomy" id="4109"/>
    <lineage>
        <taxon>Eukaryota</taxon>
        <taxon>Viridiplantae</taxon>
        <taxon>Streptophyta</taxon>
        <taxon>Embryophyta</taxon>
        <taxon>Tracheophyta</taxon>
        <taxon>Spermatophyta</taxon>
        <taxon>Magnoliopsida</taxon>
        <taxon>eudicotyledons</taxon>
        <taxon>Gunneridae</taxon>
        <taxon>Pentapetalae</taxon>
        <taxon>asterids</taxon>
        <taxon>lamiids</taxon>
        <taxon>Solanales</taxon>
        <taxon>Solanaceae</taxon>
        <taxon>Solanoideae</taxon>
        <taxon>Solaneae</taxon>
        <taxon>Solanum</taxon>
    </lineage>
</organism>
<dbReference type="EMBL" id="JACXVP010000232">
    <property type="protein sequence ID" value="KAG5568129.1"/>
    <property type="molecule type" value="Genomic_DNA"/>
</dbReference>
<accession>A0A9J5VY85</accession>
<gene>
    <name evidence="1" type="ORF">H5410_064859</name>
</gene>
<sequence length="80" mass="8914">MTGVKTIGLKKSIDDKNLQTTQLMSKLDLYNSGESHHILTIQEKVDIDSPTKTIDSKISTLKKTTNTSVDDFSNKKNDDT</sequence>
<dbReference type="Proteomes" id="UP000824120">
    <property type="component" value="Unassembled WGS sequence"/>
</dbReference>
<comment type="caution">
    <text evidence="1">The sequence shown here is derived from an EMBL/GenBank/DDBJ whole genome shotgun (WGS) entry which is preliminary data.</text>
</comment>
<dbReference type="AlphaFoldDB" id="A0A9J5VY85"/>
<name>A0A9J5VY85_SOLCO</name>
<keyword evidence="2" id="KW-1185">Reference proteome</keyword>
<evidence type="ECO:0000313" key="1">
    <source>
        <dbReference type="EMBL" id="KAG5568129.1"/>
    </source>
</evidence>
<evidence type="ECO:0000313" key="2">
    <source>
        <dbReference type="Proteomes" id="UP000824120"/>
    </source>
</evidence>
<protein>
    <submittedName>
        <fullName evidence="1">Uncharacterized protein</fullName>
    </submittedName>
</protein>
<reference evidence="1" key="1">
    <citation type="submission" date="2020-09" db="EMBL/GenBank/DDBJ databases">
        <title>De no assembly of potato wild relative species, Solanum commersonii.</title>
        <authorList>
            <person name="Cho K."/>
        </authorList>
    </citation>
    <scope>NUCLEOTIDE SEQUENCE</scope>
    <source>
        <strain evidence="1">LZ3.2</strain>
        <tissue evidence="1">Leaf</tissue>
    </source>
</reference>
<proteinExistence type="predicted"/>